<gene>
    <name evidence="1" type="ORF">ZIOFF_016321</name>
</gene>
<evidence type="ECO:0000313" key="1">
    <source>
        <dbReference type="EMBL" id="KAG6526338.1"/>
    </source>
</evidence>
<comment type="caution">
    <text evidence="1">The sequence shown here is derived from an EMBL/GenBank/DDBJ whole genome shotgun (WGS) entry which is preliminary data.</text>
</comment>
<reference evidence="1 2" key="1">
    <citation type="submission" date="2020-08" db="EMBL/GenBank/DDBJ databases">
        <title>Plant Genome Project.</title>
        <authorList>
            <person name="Zhang R.-G."/>
        </authorList>
    </citation>
    <scope>NUCLEOTIDE SEQUENCE [LARGE SCALE GENOMIC DNA]</scope>
    <source>
        <tissue evidence="1">Rhizome</tissue>
    </source>
</reference>
<keyword evidence="2" id="KW-1185">Reference proteome</keyword>
<sequence length="235" mass="26214">MPFNFLSFGNVDAFGLNVDPPLHFLELYLLSEEQEATDEEFAKFDADNFLIFELIRPEMMALPFRKQDIVGAASRTLWGPRAGPRGWPRASSEQAPQPAAAVLTAGRRMPQTSACGSSSWAAAASLSRLACRVKPPAAARRPRADPFPMRSSQDSWRSIVRVAKWKTIVVERKLGLDGGKRVDLRRQDLFDSDQILMRGKLPEVSRKECCNGCEYSITCKDKDGDLILVEDVPLE</sequence>
<proteinExistence type="predicted"/>
<protein>
    <submittedName>
        <fullName evidence="1">Uncharacterized protein</fullName>
    </submittedName>
</protein>
<organism evidence="1 2">
    <name type="scientific">Zingiber officinale</name>
    <name type="common">Ginger</name>
    <name type="synonym">Amomum zingiber</name>
    <dbReference type="NCBI Taxonomy" id="94328"/>
    <lineage>
        <taxon>Eukaryota</taxon>
        <taxon>Viridiplantae</taxon>
        <taxon>Streptophyta</taxon>
        <taxon>Embryophyta</taxon>
        <taxon>Tracheophyta</taxon>
        <taxon>Spermatophyta</taxon>
        <taxon>Magnoliopsida</taxon>
        <taxon>Liliopsida</taxon>
        <taxon>Zingiberales</taxon>
        <taxon>Zingiberaceae</taxon>
        <taxon>Zingiber</taxon>
    </lineage>
</organism>
<accession>A0A8J5I1I3</accession>
<name>A0A8J5I1I3_ZINOF</name>
<dbReference type="AlphaFoldDB" id="A0A8J5I1I3"/>
<evidence type="ECO:0000313" key="2">
    <source>
        <dbReference type="Proteomes" id="UP000734854"/>
    </source>
</evidence>
<dbReference type="Proteomes" id="UP000734854">
    <property type="component" value="Unassembled WGS sequence"/>
</dbReference>
<dbReference type="EMBL" id="JACMSC010000004">
    <property type="protein sequence ID" value="KAG6526338.1"/>
    <property type="molecule type" value="Genomic_DNA"/>
</dbReference>